<keyword evidence="3" id="KW-1185">Reference proteome</keyword>
<feature type="chain" id="PRO_5040322526" description="Secreted protein" evidence="1">
    <location>
        <begin position="29"/>
        <end position="112"/>
    </location>
</feature>
<protein>
    <recommendedName>
        <fullName evidence="4">Secreted protein</fullName>
    </recommendedName>
</protein>
<reference evidence="2" key="1">
    <citation type="journal article" date="2021" name="Nat. Commun.">
        <title>Genetic determinants of endophytism in the Arabidopsis root mycobiome.</title>
        <authorList>
            <person name="Mesny F."/>
            <person name="Miyauchi S."/>
            <person name="Thiergart T."/>
            <person name="Pickel B."/>
            <person name="Atanasova L."/>
            <person name="Karlsson M."/>
            <person name="Huettel B."/>
            <person name="Barry K.W."/>
            <person name="Haridas S."/>
            <person name="Chen C."/>
            <person name="Bauer D."/>
            <person name="Andreopoulos W."/>
            <person name="Pangilinan J."/>
            <person name="LaButti K."/>
            <person name="Riley R."/>
            <person name="Lipzen A."/>
            <person name="Clum A."/>
            <person name="Drula E."/>
            <person name="Henrissat B."/>
            <person name="Kohler A."/>
            <person name="Grigoriev I.V."/>
            <person name="Martin F.M."/>
            <person name="Hacquard S."/>
        </authorList>
    </citation>
    <scope>NUCLEOTIDE SEQUENCE</scope>
    <source>
        <strain evidence="2">FSSC 5 MPI-SDFR-AT-0091</strain>
    </source>
</reference>
<gene>
    <name evidence="2" type="ORF">B0J15DRAFT_486570</name>
</gene>
<sequence>MYYQQRHPCLRWPCAITLLGTLISFQCAHVLTPVPIREDLAIVLLCNLLNRGLLRHAMYLVGDYLPFDVVPLYPGSSKMNTAAVQGYTISTIPLDVHWRSRMHSSCQLSCRN</sequence>
<name>A0A9P9R757_FUSSL</name>
<evidence type="ECO:0008006" key="4">
    <source>
        <dbReference type="Google" id="ProtNLM"/>
    </source>
</evidence>
<keyword evidence="1" id="KW-0732">Signal</keyword>
<evidence type="ECO:0000313" key="3">
    <source>
        <dbReference type="Proteomes" id="UP000736672"/>
    </source>
</evidence>
<organism evidence="2 3">
    <name type="scientific">Fusarium solani</name>
    <name type="common">Filamentous fungus</name>
    <dbReference type="NCBI Taxonomy" id="169388"/>
    <lineage>
        <taxon>Eukaryota</taxon>
        <taxon>Fungi</taxon>
        <taxon>Dikarya</taxon>
        <taxon>Ascomycota</taxon>
        <taxon>Pezizomycotina</taxon>
        <taxon>Sordariomycetes</taxon>
        <taxon>Hypocreomycetidae</taxon>
        <taxon>Hypocreales</taxon>
        <taxon>Nectriaceae</taxon>
        <taxon>Fusarium</taxon>
        <taxon>Fusarium solani species complex</taxon>
    </lineage>
</organism>
<evidence type="ECO:0000256" key="1">
    <source>
        <dbReference type="SAM" id="SignalP"/>
    </source>
</evidence>
<proteinExistence type="predicted"/>
<evidence type="ECO:0000313" key="2">
    <source>
        <dbReference type="EMBL" id="KAH7268312.1"/>
    </source>
</evidence>
<dbReference type="EMBL" id="JAGTJS010000005">
    <property type="protein sequence ID" value="KAH7268312.1"/>
    <property type="molecule type" value="Genomic_DNA"/>
</dbReference>
<feature type="signal peptide" evidence="1">
    <location>
        <begin position="1"/>
        <end position="28"/>
    </location>
</feature>
<comment type="caution">
    <text evidence="2">The sequence shown here is derived from an EMBL/GenBank/DDBJ whole genome shotgun (WGS) entry which is preliminary data.</text>
</comment>
<dbReference type="AlphaFoldDB" id="A0A9P9R757"/>
<dbReference type="Proteomes" id="UP000736672">
    <property type="component" value="Unassembled WGS sequence"/>
</dbReference>
<accession>A0A9P9R757</accession>